<evidence type="ECO:0000313" key="3">
    <source>
        <dbReference type="Proteomes" id="UP001374893"/>
    </source>
</evidence>
<name>A0ABM7RFX5_9BACT</name>
<keyword evidence="1" id="KW-1133">Transmembrane helix</keyword>
<feature type="transmembrane region" description="Helical" evidence="1">
    <location>
        <begin position="13"/>
        <end position="37"/>
    </location>
</feature>
<keyword evidence="3" id="KW-1185">Reference proteome</keyword>
<dbReference type="Proteomes" id="UP001374893">
    <property type="component" value="Chromosome"/>
</dbReference>
<feature type="transmembrane region" description="Helical" evidence="1">
    <location>
        <begin position="49"/>
        <end position="69"/>
    </location>
</feature>
<protein>
    <submittedName>
        <fullName evidence="2">Uncharacterized protein</fullName>
    </submittedName>
</protein>
<evidence type="ECO:0000313" key="2">
    <source>
        <dbReference type="EMBL" id="BCX48059.1"/>
    </source>
</evidence>
<proteinExistence type="predicted"/>
<accession>A0ABM7RFX5</accession>
<dbReference type="EMBL" id="AP024702">
    <property type="protein sequence ID" value="BCX48059.1"/>
    <property type="molecule type" value="Genomic_DNA"/>
</dbReference>
<evidence type="ECO:0000256" key="1">
    <source>
        <dbReference type="SAM" id="Phobius"/>
    </source>
</evidence>
<sequence length="116" mass="12551">MANSDPTISRGRMAFLLSVTVGAAAGFVLGLVGEPALDASDIFGGHVDALGLIYLLFCIPALMLLPWQIHDIPVLRGVLAGMFWALLGFGVWWLFQLWKARKRRMRASHDSGAGKG</sequence>
<organism evidence="2 3">
    <name type="scientific">Haloferula helveola</name>
    <dbReference type="NCBI Taxonomy" id="490095"/>
    <lineage>
        <taxon>Bacteria</taxon>
        <taxon>Pseudomonadati</taxon>
        <taxon>Verrucomicrobiota</taxon>
        <taxon>Verrucomicrobiia</taxon>
        <taxon>Verrucomicrobiales</taxon>
        <taxon>Verrucomicrobiaceae</taxon>
        <taxon>Haloferula</taxon>
    </lineage>
</organism>
<feature type="transmembrane region" description="Helical" evidence="1">
    <location>
        <begin position="75"/>
        <end position="95"/>
    </location>
</feature>
<gene>
    <name evidence="2" type="ORF">HAHE_19670</name>
</gene>
<reference evidence="2 3" key="1">
    <citation type="submission" date="2021-06" db="EMBL/GenBank/DDBJ databases">
        <title>Complete genome of Haloferula helveola possessing various polysaccharide degrading enzymes.</title>
        <authorList>
            <person name="Takami H."/>
            <person name="Huang C."/>
            <person name="Hamasaki K."/>
        </authorList>
    </citation>
    <scope>NUCLEOTIDE SEQUENCE [LARGE SCALE GENOMIC DNA]</scope>
    <source>
        <strain evidence="2 3">CN-1</strain>
    </source>
</reference>
<keyword evidence="1" id="KW-0472">Membrane</keyword>
<keyword evidence="1" id="KW-0812">Transmembrane</keyword>